<name>A0AAD8LDC3_TARER</name>
<evidence type="ECO:0000313" key="2">
    <source>
        <dbReference type="Proteomes" id="UP001229421"/>
    </source>
</evidence>
<organism evidence="1 2">
    <name type="scientific">Tagetes erecta</name>
    <name type="common">African marigold</name>
    <dbReference type="NCBI Taxonomy" id="13708"/>
    <lineage>
        <taxon>Eukaryota</taxon>
        <taxon>Viridiplantae</taxon>
        <taxon>Streptophyta</taxon>
        <taxon>Embryophyta</taxon>
        <taxon>Tracheophyta</taxon>
        <taxon>Spermatophyta</taxon>
        <taxon>Magnoliopsida</taxon>
        <taxon>eudicotyledons</taxon>
        <taxon>Gunneridae</taxon>
        <taxon>Pentapetalae</taxon>
        <taxon>asterids</taxon>
        <taxon>campanulids</taxon>
        <taxon>Asterales</taxon>
        <taxon>Asteraceae</taxon>
        <taxon>Asteroideae</taxon>
        <taxon>Heliantheae alliance</taxon>
        <taxon>Tageteae</taxon>
        <taxon>Tagetes</taxon>
    </lineage>
</organism>
<protein>
    <submittedName>
        <fullName evidence="1">Uncharacterized protein</fullName>
    </submittedName>
</protein>
<dbReference type="AlphaFoldDB" id="A0AAD8LDC3"/>
<keyword evidence="2" id="KW-1185">Reference proteome</keyword>
<gene>
    <name evidence="1" type="ORF">QVD17_02745</name>
</gene>
<reference evidence="1" key="1">
    <citation type="journal article" date="2023" name="bioRxiv">
        <title>Improved chromosome-level genome assembly for marigold (Tagetes erecta).</title>
        <authorList>
            <person name="Jiang F."/>
            <person name="Yuan L."/>
            <person name="Wang S."/>
            <person name="Wang H."/>
            <person name="Xu D."/>
            <person name="Wang A."/>
            <person name="Fan W."/>
        </authorList>
    </citation>
    <scope>NUCLEOTIDE SEQUENCE</scope>
    <source>
        <strain evidence="1">WSJ</strain>
        <tissue evidence="1">Leaf</tissue>
    </source>
</reference>
<dbReference type="Proteomes" id="UP001229421">
    <property type="component" value="Unassembled WGS sequence"/>
</dbReference>
<evidence type="ECO:0000313" key="1">
    <source>
        <dbReference type="EMBL" id="KAK1436961.1"/>
    </source>
</evidence>
<proteinExistence type="predicted"/>
<sequence>MVWIVRERTCVTAHTEEYVIFLDLVFVAAADSFDIISPFFVCSCYYCSCSTYIVCCLITTRIDIQNLVIFFKSHQFRVPIWLLHSLKYDLMSGMHDNFDLHVSV</sequence>
<dbReference type="EMBL" id="JAUHHV010000001">
    <property type="protein sequence ID" value="KAK1436961.1"/>
    <property type="molecule type" value="Genomic_DNA"/>
</dbReference>
<comment type="caution">
    <text evidence="1">The sequence shown here is derived from an EMBL/GenBank/DDBJ whole genome shotgun (WGS) entry which is preliminary data.</text>
</comment>
<accession>A0AAD8LDC3</accession>